<name>M1CPG7_SOLTU</name>
<reference evidence="3" key="1">
    <citation type="journal article" date="2011" name="Nature">
        <title>Genome sequence and analysis of the tuber crop potato.</title>
        <authorList>
            <consortium name="The Potato Genome Sequencing Consortium"/>
        </authorList>
    </citation>
    <scope>NUCLEOTIDE SEQUENCE [LARGE SCALE GENOMIC DNA]</scope>
    <source>
        <strain evidence="3">cv. DM1-3 516 R44</strain>
    </source>
</reference>
<organism evidence="2 3">
    <name type="scientific">Solanum tuberosum</name>
    <name type="common">Potato</name>
    <dbReference type="NCBI Taxonomy" id="4113"/>
    <lineage>
        <taxon>Eukaryota</taxon>
        <taxon>Viridiplantae</taxon>
        <taxon>Streptophyta</taxon>
        <taxon>Embryophyta</taxon>
        <taxon>Tracheophyta</taxon>
        <taxon>Spermatophyta</taxon>
        <taxon>Magnoliopsida</taxon>
        <taxon>eudicotyledons</taxon>
        <taxon>Gunneridae</taxon>
        <taxon>Pentapetalae</taxon>
        <taxon>asterids</taxon>
        <taxon>lamiids</taxon>
        <taxon>Solanales</taxon>
        <taxon>Solanaceae</taxon>
        <taxon>Solanoideae</taxon>
        <taxon>Solaneae</taxon>
        <taxon>Solanum</taxon>
    </lineage>
</organism>
<sequence>MAQLGNAKKRSPSWTREGFIQQAKRDNISIRNGATGTKEITEHVNTQRKESKWAENISHERL</sequence>
<dbReference type="PaxDb" id="4113-PGSC0003DMT400071901"/>
<evidence type="ECO:0000313" key="2">
    <source>
        <dbReference type="EnsemblPlants" id="PGSC0003DMT400071901"/>
    </source>
</evidence>
<feature type="region of interest" description="Disordered" evidence="1">
    <location>
        <begin position="1"/>
        <end position="62"/>
    </location>
</feature>
<keyword evidence="3" id="KW-1185">Reference proteome</keyword>
<dbReference type="AlphaFoldDB" id="M1CPG7"/>
<dbReference type="Gramene" id="PGSC0003DMT400071901">
    <property type="protein sequence ID" value="PGSC0003DMT400071901"/>
    <property type="gene ID" value="PGSC0003DMG400027973"/>
</dbReference>
<dbReference type="HOGENOM" id="CLU_2908550_0_0_1"/>
<protein>
    <submittedName>
        <fullName evidence="2">Uncharacterized protein</fullName>
    </submittedName>
</protein>
<dbReference type="EnsemblPlants" id="PGSC0003DMT400071901">
    <property type="protein sequence ID" value="PGSC0003DMT400071901"/>
    <property type="gene ID" value="PGSC0003DMG400027973"/>
</dbReference>
<dbReference type="InParanoid" id="M1CPG7"/>
<evidence type="ECO:0000256" key="1">
    <source>
        <dbReference type="SAM" id="MobiDB-lite"/>
    </source>
</evidence>
<accession>M1CPG7</accession>
<reference evidence="2" key="2">
    <citation type="submission" date="2015-06" db="UniProtKB">
        <authorList>
            <consortium name="EnsemblPlants"/>
        </authorList>
    </citation>
    <scope>IDENTIFICATION</scope>
    <source>
        <strain evidence="2">DM1-3 516 R44</strain>
    </source>
</reference>
<proteinExistence type="predicted"/>
<feature type="compositionally biased region" description="Basic and acidic residues" evidence="1">
    <location>
        <begin position="39"/>
        <end position="62"/>
    </location>
</feature>
<dbReference type="Proteomes" id="UP000011115">
    <property type="component" value="Unassembled WGS sequence"/>
</dbReference>
<evidence type="ECO:0000313" key="3">
    <source>
        <dbReference type="Proteomes" id="UP000011115"/>
    </source>
</evidence>